<proteinExistence type="predicted"/>
<organism evidence="1 2">
    <name type="scientific">Glycomyces rhizosphaerae</name>
    <dbReference type="NCBI Taxonomy" id="2054422"/>
    <lineage>
        <taxon>Bacteria</taxon>
        <taxon>Bacillati</taxon>
        <taxon>Actinomycetota</taxon>
        <taxon>Actinomycetes</taxon>
        <taxon>Glycomycetales</taxon>
        <taxon>Glycomycetaceae</taxon>
        <taxon>Glycomyces</taxon>
    </lineage>
</organism>
<gene>
    <name evidence="1" type="ORF">ACFO8M_11955</name>
</gene>
<accession>A0ABV7PX85</accession>
<dbReference type="EMBL" id="JBHRWO010000010">
    <property type="protein sequence ID" value="MFC3493197.1"/>
    <property type="molecule type" value="Genomic_DNA"/>
</dbReference>
<reference evidence="2" key="1">
    <citation type="journal article" date="2019" name="Int. J. Syst. Evol. Microbiol.">
        <title>The Global Catalogue of Microorganisms (GCM) 10K type strain sequencing project: providing services to taxonomists for standard genome sequencing and annotation.</title>
        <authorList>
            <consortium name="The Broad Institute Genomics Platform"/>
            <consortium name="The Broad Institute Genome Sequencing Center for Infectious Disease"/>
            <person name="Wu L."/>
            <person name="Ma J."/>
        </authorList>
    </citation>
    <scope>NUCLEOTIDE SEQUENCE [LARGE SCALE GENOMIC DNA]</scope>
    <source>
        <strain evidence="2">CGMCC 4.7396</strain>
    </source>
</reference>
<dbReference type="RefSeq" id="WP_387975133.1">
    <property type="nucleotide sequence ID" value="NZ_JBHRWO010000010.1"/>
</dbReference>
<name>A0ABV7PX85_9ACTN</name>
<evidence type="ECO:0008006" key="3">
    <source>
        <dbReference type="Google" id="ProtNLM"/>
    </source>
</evidence>
<evidence type="ECO:0000313" key="2">
    <source>
        <dbReference type="Proteomes" id="UP001595712"/>
    </source>
</evidence>
<keyword evidence="2" id="KW-1185">Reference proteome</keyword>
<sequence>MGNGWSVVNDAIRQVAAATRGDVSEPLKDIATRAKDAELSDDNAFSEYLADLVPPALKQFDQAAERALSAAADFADALADGLEAAQKSYEDADDAVSGDLVKLTEGL</sequence>
<comment type="caution">
    <text evidence="1">The sequence shown here is derived from an EMBL/GenBank/DDBJ whole genome shotgun (WGS) entry which is preliminary data.</text>
</comment>
<protein>
    <recommendedName>
        <fullName evidence="3">Excreted virulence factor EspC, type VII ESX diderm</fullName>
    </recommendedName>
</protein>
<evidence type="ECO:0000313" key="1">
    <source>
        <dbReference type="EMBL" id="MFC3493197.1"/>
    </source>
</evidence>
<dbReference type="Proteomes" id="UP001595712">
    <property type="component" value="Unassembled WGS sequence"/>
</dbReference>